<keyword evidence="2" id="KW-1133">Transmembrane helix</keyword>
<proteinExistence type="predicted"/>
<evidence type="ECO:0000313" key="3">
    <source>
        <dbReference type="EMBL" id="MQN01210.1"/>
    </source>
</evidence>
<keyword evidence="4" id="KW-1185">Reference proteome</keyword>
<dbReference type="Proteomes" id="UP000460257">
    <property type="component" value="Unassembled WGS sequence"/>
</dbReference>
<protein>
    <submittedName>
        <fullName evidence="3">Uncharacterized protein</fullName>
    </submittedName>
</protein>
<gene>
    <name evidence="3" type="ORF">FRC54_04590</name>
</gene>
<feature type="transmembrane region" description="Helical" evidence="2">
    <location>
        <begin position="170"/>
        <end position="191"/>
    </location>
</feature>
<dbReference type="AlphaFoldDB" id="A0A6N7IZ31"/>
<accession>A0A6N7IZ31</accession>
<dbReference type="EMBL" id="VOGC01000004">
    <property type="protein sequence ID" value="MQN01210.1"/>
    <property type="molecule type" value="Genomic_DNA"/>
</dbReference>
<comment type="caution">
    <text evidence="3">The sequence shown here is derived from an EMBL/GenBank/DDBJ whole genome shotgun (WGS) entry which is preliminary data.</text>
</comment>
<evidence type="ECO:0000256" key="2">
    <source>
        <dbReference type="SAM" id="Phobius"/>
    </source>
</evidence>
<keyword evidence="2" id="KW-0472">Membrane</keyword>
<evidence type="ECO:0000256" key="1">
    <source>
        <dbReference type="SAM" id="MobiDB-lite"/>
    </source>
</evidence>
<name>A0A6N7IZ31_9FIRM</name>
<organism evidence="3 4">
    <name type="scientific">Candidatus Weimeria bifida</name>
    <dbReference type="NCBI Taxonomy" id="2599074"/>
    <lineage>
        <taxon>Bacteria</taxon>
        <taxon>Bacillati</taxon>
        <taxon>Bacillota</taxon>
        <taxon>Clostridia</taxon>
        <taxon>Lachnospirales</taxon>
        <taxon>Lachnospiraceae</taxon>
        <taxon>Candidatus Weimeria</taxon>
    </lineage>
</organism>
<reference evidence="3" key="1">
    <citation type="journal article" date="2020" name="Appl. Environ. Microbiol.">
        <title>Medium-Chain Fatty Acid Synthesis by 'Candidatus Weimeria bifida' gen. nov., sp. nov., and 'Candidatus Pseudoramibacter fermentans' sp. nov.</title>
        <authorList>
            <person name="Scarborough M.J."/>
            <person name="Myers K.S."/>
            <person name="Donohue T.J."/>
            <person name="Noguera D.R."/>
        </authorList>
    </citation>
    <scope>NUCLEOTIDE SEQUENCE</scope>
    <source>
        <strain evidence="3">LCO1.1</strain>
    </source>
</reference>
<keyword evidence="2" id="KW-0812">Transmembrane</keyword>
<evidence type="ECO:0000313" key="4">
    <source>
        <dbReference type="Proteomes" id="UP000460257"/>
    </source>
</evidence>
<sequence>MTDKQALLKDLKVIAVLDQKIDYSDRDNIGAVLQLNPKALFSTVYGERYIERLRQMYNRENYEHTCILCGSPLEGDNPVCRDCYKMITLGTATAPKKPQPVGAETEASGKQTAGADEQGKTGSADASKEAGSSDTKANASYTKAAAETKKSEAKAKKPGKKKHLGFFKSLFLLCVILCASIAAAGGVILTVRDTHIKDQDAEVRLLTIKDADLRDYYSIIYTNTGYSVSAEDDS</sequence>
<feature type="region of interest" description="Disordered" evidence="1">
    <location>
        <begin position="95"/>
        <end position="154"/>
    </location>
</feature>